<comment type="caution">
    <text evidence="2">The sequence shown here is derived from an EMBL/GenBank/DDBJ whole genome shotgun (WGS) entry which is preliminary data.</text>
</comment>
<proteinExistence type="predicted"/>
<evidence type="ECO:0000313" key="2">
    <source>
        <dbReference type="EMBL" id="MED6221543.1"/>
    </source>
</evidence>
<organism evidence="2 3">
    <name type="scientific">Stylosanthes scabra</name>
    <dbReference type="NCBI Taxonomy" id="79078"/>
    <lineage>
        <taxon>Eukaryota</taxon>
        <taxon>Viridiplantae</taxon>
        <taxon>Streptophyta</taxon>
        <taxon>Embryophyta</taxon>
        <taxon>Tracheophyta</taxon>
        <taxon>Spermatophyta</taxon>
        <taxon>Magnoliopsida</taxon>
        <taxon>eudicotyledons</taxon>
        <taxon>Gunneridae</taxon>
        <taxon>Pentapetalae</taxon>
        <taxon>rosids</taxon>
        <taxon>fabids</taxon>
        <taxon>Fabales</taxon>
        <taxon>Fabaceae</taxon>
        <taxon>Papilionoideae</taxon>
        <taxon>50 kb inversion clade</taxon>
        <taxon>dalbergioids sensu lato</taxon>
        <taxon>Dalbergieae</taxon>
        <taxon>Pterocarpus clade</taxon>
        <taxon>Stylosanthes</taxon>
    </lineage>
</organism>
<gene>
    <name evidence="2" type="ORF">PIB30_055790</name>
</gene>
<evidence type="ECO:0000313" key="3">
    <source>
        <dbReference type="Proteomes" id="UP001341840"/>
    </source>
</evidence>
<feature type="compositionally biased region" description="Polar residues" evidence="1">
    <location>
        <begin position="204"/>
        <end position="213"/>
    </location>
</feature>
<reference evidence="2 3" key="1">
    <citation type="journal article" date="2023" name="Plants (Basel)">
        <title>Bridging the Gap: Combining Genomics and Transcriptomics Approaches to Understand Stylosanthes scabra, an Orphan Legume from the Brazilian Caatinga.</title>
        <authorList>
            <person name="Ferreira-Neto J.R.C."/>
            <person name="da Silva M.D."/>
            <person name="Binneck E."/>
            <person name="de Melo N.F."/>
            <person name="da Silva R.H."/>
            <person name="de Melo A.L.T.M."/>
            <person name="Pandolfi V."/>
            <person name="Bustamante F.O."/>
            <person name="Brasileiro-Vidal A.C."/>
            <person name="Benko-Iseppon A.M."/>
        </authorList>
    </citation>
    <scope>NUCLEOTIDE SEQUENCE [LARGE SCALE GENOMIC DNA]</scope>
    <source>
        <tissue evidence="2">Leaves</tissue>
    </source>
</reference>
<dbReference type="Proteomes" id="UP001341840">
    <property type="component" value="Unassembled WGS sequence"/>
</dbReference>
<keyword evidence="3" id="KW-1185">Reference proteome</keyword>
<accession>A0ABU6ZHV2</accession>
<dbReference type="EMBL" id="JASCZI010272299">
    <property type="protein sequence ID" value="MED6221543.1"/>
    <property type="molecule type" value="Genomic_DNA"/>
</dbReference>
<name>A0ABU6ZHV2_9FABA</name>
<evidence type="ECO:0000256" key="1">
    <source>
        <dbReference type="SAM" id="MobiDB-lite"/>
    </source>
</evidence>
<protein>
    <submittedName>
        <fullName evidence="2">Uncharacterized protein</fullName>
    </submittedName>
</protein>
<sequence length="223" mass="24732">MFDSFDTVSLGRDGIDNVVVECPVVAPTQPSQIEKEVLQHEDEHHENRNDTGMEVEDAEVDVPPHVEDVVQEEPQPEPLVVILPIQAEQPSNSEAEAPPPVVEDEIEPEHQFGRATEDPCEHTEMEPDPINIQMPLLLEDQSGRTTEDVAEHTELDPKSINIPLEPEPELTLRPWLHPEAETSAATGTTESAEDMITGVLLSMNQEDQGQEGNQKIKINAIPQ</sequence>
<feature type="region of interest" description="Disordered" evidence="1">
    <location>
        <begin position="204"/>
        <end position="223"/>
    </location>
</feature>